<dbReference type="Gene3D" id="3.40.50.620">
    <property type="entry name" value="HUPs"/>
    <property type="match status" value="1"/>
</dbReference>
<evidence type="ECO:0000259" key="1">
    <source>
        <dbReference type="Pfam" id="PF00582"/>
    </source>
</evidence>
<name>A0ABW7W955_9NOCA</name>
<evidence type="ECO:0000313" key="3">
    <source>
        <dbReference type="Proteomes" id="UP001611450"/>
    </source>
</evidence>
<comment type="caution">
    <text evidence="2">The sequence shown here is derived from an EMBL/GenBank/DDBJ whole genome shotgun (WGS) entry which is preliminary data.</text>
</comment>
<keyword evidence="3" id="KW-1185">Reference proteome</keyword>
<dbReference type="InterPro" id="IPR014729">
    <property type="entry name" value="Rossmann-like_a/b/a_fold"/>
</dbReference>
<proteinExistence type="predicted"/>
<organism evidence="2 3">
    <name type="scientific">Nocardia beijingensis</name>
    <dbReference type="NCBI Taxonomy" id="95162"/>
    <lineage>
        <taxon>Bacteria</taxon>
        <taxon>Bacillati</taxon>
        <taxon>Actinomycetota</taxon>
        <taxon>Actinomycetes</taxon>
        <taxon>Mycobacteriales</taxon>
        <taxon>Nocardiaceae</taxon>
        <taxon>Nocardia</taxon>
    </lineage>
</organism>
<protein>
    <submittedName>
        <fullName evidence="2">Universal stress protein</fullName>
    </submittedName>
</protein>
<gene>
    <name evidence="2" type="ORF">ACH47G_00630</name>
</gene>
<sequence>MIKNARCPVGIVRSAPVTDAGSMGEPALVGVGGTRRCLPAVLLAFEEASRREVELIALHAWSDTRGANLVPSCDAVRVEDAALAESPAGFGERSPEVSVRRISVHDSPVRCLTGEARNAQLLVVGGSKGNRKGVTGVLPCPITSALVNPVDCPIIVART</sequence>
<dbReference type="Pfam" id="PF00582">
    <property type="entry name" value="Usp"/>
    <property type="match status" value="1"/>
</dbReference>
<dbReference type="RefSeq" id="WP_396946147.1">
    <property type="nucleotide sequence ID" value="NZ_JBIRXV010000001.1"/>
</dbReference>
<feature type="domain" description="UspA" evidence="1">
    <location>
        <begin position="27"/>
        <end position="158"/>
    </location>
</feature>
<evidence type="ECO:0000313" key="2">
    <source>
        <dbReference type="EMBL" id="MFI2318971.1"/>
    </source>
</evidence>
<dbReference type="Proteomes" id="UP001611450">
    <property type="component" value="Unassembled WGS sequence"/>
</dbReference>
<dbReference type="EMBL" id="JBIRXV010000001">
    <property type="protein sequence ID" value="MFI2318971.1"/>
    <property type="molecule type" value="Genomic_DNA"/>
</dbReference>
<reference evidence="2 3" key="1">
    <citation type="submission" date="2024-10" db="EMBL/GenBank/DDBJ databases">
        <title>The Natural Products Discovery Center: Release of the First 8490 Sequenced Strains for Exploring Actinobacteria Biosynthetic Diversity.</title>
        <authorList>
            <person name="Kalkreuter E."/>
            <person name="Kautsar S.A."/>
            <person name="Yang D."/>
            <person name="Bader C.D."/>
            <person name="Teijaro C.N."/>
            <person name="Fluegel L."/>
            <person name="Davis C.M."/>
            <person name="Simpson J.R."/>
            <person name="Lauterbach L."/>
            <person name="Steele A.D."/>
            <person name="Gui C."/>
            <person name="Meng S."/>
            <person name="Li G."/>
            <person name="Viehrig K."/>
            <person name="Ye F."/>
            <person name="Su P."/>
            <person name="Kiefer A.F."/>
            <person name="Nichols A."/>
            <person name="Cepeda A.J."/>
            <person name="Yan W."/>
            <person name="Fan B."/>
            <person name="Jiang Y."/>
            <person name="Adhikari A."/>
            <person name="Zheng C.-J."/>
            <person name="Schuster L."/>
            <person name="Cowan T.M."/>
            <person name="Smanski M.J."/>
            <person name="Chevrette M.G."/>
            <person name="De Carvalho L.P.S."/>
            <person name="Shen B."/>
        </authorList>
    </citation>
    <scope>NUCLEOTIDE SEQUENCE [LARGE SCALE GENOMIC DNA]</scope>
    <source>
        <strain evidence="2 3">NPDC019626</strain>
    </source>
</reference>
<dbReference type="InterPro" id="IPR006016">
    <property type="entry name" value="UspA"/>
</dbReference>
<dbReference type="SUPFAM" id="SSF52402">
    <property type="entry name" value="Adenine nucleotide alpha hydrolases-like"/>
    <property type="match status" value="1"/>
</dbReference>
<accession>A0ABW7W955</accession>